<gene>
    <name evidence="3" type="ORF">C5167_012211</name>
</gene>
<dbReference type="CDD" id="cd01837">
    <property type="entry name" value="SGNH_plant_lipase_like"/>
    <property type="match status" value="1"/>
</dbReference>
<organism evidence="3 4">
    <name type="scientific">Papaver somniferum</name>
    <name type="common">Opium poppy</name>
    <dbReference type="NCBI Taxonomy" id="3469"/>
    <lineage>
        <taxon>Eukaryota</taxon>
        <taxon>Viridiplantae</taxon>
        <taxon>Streptophyta</taxon>
        <taxon>Embryophyta</taxon>
        <taxon>Tracheophyta</taxon>
        <taxon>Spermatophyta</taxon>
        <taxon>Magnoliopsida</taxon>
        <taxon>Ranunculales</taxon>
        <taxon>Papaveraceae</taxon>
        <taxon>Papaveroideae</taxon>
        <taxon>Papaver</taxon>
    </lineage>
</organism>
<dbReference type="GO" id="GO:0016788">
    <property type="term" value="F:hydrolase activity, acting on ester bonds"/>
    <property type="evidence" value="ECO:0007669"/>
    <property type="project" value="InterPro"/>
</dbReference>
<feature type="chain" id="PRO_5021331935" description="GDSL esterase/lipase" evidence="2">
    <location>
        <begin position="33"/>
        <end position="362"/>
    </location>
</feature>
<dbReference type="InterPro" id="IPR001087">
    <property type="entry name" value="GDSL"/>
</dbReference>
<keyword evidence="2" id="KW-0732">Signal</keyword>
<protein>
    <recommendedName>
        <fullName evidence="5">GDSL esterase/lipase</fullName>
    </recommendedName>
</protein>
<name>A0A4Y7IXH8_PAPSO</name>
<dbReference type="PANTHER" id="PTHR45642:SF46">
    <property type="entry name" value="OS06G0636700 PROTEIN"/>
    <property type="match status" value="1"/>
</dbReference>
<comment type="similarity">
    <text evidence="1">Belongs to the 'GDSL' lipolytic enzyme family.</text>
</comment>
<evidence type="ECO:0000313" key="4">
    <source>
        <dbReference type="Proteomes" id="UP000316621"/>
    </source>
</evidence>
<dbReference type="Pfam" id="PF00657">
    <property type="entry name" value="Lipase_GDSL"/>
    <property type="match status" value="1"/>
</dbReference>
<evidence type="ECO:0008006" key="5">
    <source>
        <dbReference type="Google" id="ProtNLM"/>
    </source>
</evidence>
<evidence type="ECO:0000256" key="2">
    <source>
        <dbReference type="SAM" id="SignalP"/>
    </source>
</evidence>
<dbReference type="InterPro" id="IPR035669">
    <property type="entry name" value="SGNH_plant_lipase-like"/>
</dbReference>
<dbReference type="AlphaFoldDB" id="A0A4Y7IXH8"/>
<dbReference type="STRING" id="3469.A0A4Y7IXH8"/>
<feature type="signal peptide" evidence="2">
    <location>
        <begin position="1"/>
        <end position="32"/>
    </location>
</feature>
<evidence type="ECO:0000313" key="3">
    <source>
        <dbReference type="EMBL" id="RZC53357.1"/>
    </source>
</evidence>
<keyword evidence="4" id="KW-1185">Reference proteome</keyword>
<proteinExistence type="inferred from homology"/>
<dbReference type="InterPro" id="IPR050592">
    <property type="entry name" value="GDSL_lipolytic_enzyme"/>
</dbReference>
<dbReference type="InterPro" id="IPR036514">
    <property type="entry name" value="SGNH_hydro_sf"/>
</dbReference>
<accession>A0A4Y7IXH8</accession>
<reference evidence="3 4" key="1">
    <citation type="journal article" date="2018" name="Science">
        <title>The opium poppy genome and morphinan production.</title>
        <authorList>
            <person name="Guo L."/>
            <person name="Winzer T."/>
            <person name="Yang X."/>
            <person name="Li Y."/>
            <person name="Ning Z."/>
            <person name="He Z."/>
            <person name="Teodor R."/>
            <person name="Lu Y."/>
            <person name="Bowser T.A."/>
            <person name="Graham I.A."/>
            <person name="Ye K."/>
        </authorList>
    </citation>
    <scope>NUCLEOTIDE SEQUENCE [LARGE SCALE GENOMIC DNA]</scope>
    <source>
        <strain evidence="4">cv. HN1</strain>
        <tissue evidence="3">Leaves</tissue>
    </source>
</reference>
<evidence type="ECO:0000256" key="1">
    <source>
        <dbReference type="ARBA" id="ARBA00008668"/>
    </source>
</evidence>
<dbReference type="Gene3D" id="3.40.50.1110">
    <property type="entry name" value="SGNH hydrolase"/>
    <property type="match status" value="1"/>
</dbReference>
<dbReference type="OMA" id="LCASNNG"/>
<dbReference type="FunFam" id="3.40.50.1110:FF:000003">
    <property type="entry name" value="GDSL esterase/lipase APG"/>
    <property type="match status" value="1"/>
</dbReference>
<dbReference type="Proteomes" id="UP000316621">
    <property type="component" value="Chromosome 3"/>
</dbReference>
<sequence>MEQCNILSSSSILLSFMVLLLLCASNNGVVEAGKVTAIIVFGDSSVDAGNNNFIPTLARSNFEPYGRDFEGGKPTGRFCNGRISPDFMSEAFGLKPVVPAYLDPTYSIKDFATGVCFASAGSGYDNATSDVMSVIPLWKEVEYFKEYKEKLISFLGEEKAMETLNEALYVVSIGTNDFLENYFAGPRRSAHFTIDEYQDLLLSIARNFLMDLYILGARKVSVAGLPPMGCLPLERATNLKSKNACKEDYNKLALDFSEKIKNLVTKLRNLLVGFRPVFSNAYDPILEAIQKPEVFGLETVEVGCCGTGIYEMGVLCHADNSLSCTDATKYVFWDAFHGTETLNQIVTDYLLKTSLAEFVGES</sequence>
<dbReference type="PANTHER" id="PTHR45642">
    <property type="entry name" value="GDSL ESTERASE/LIPASE EXL3"/>
    <property type="match status" value="1"/>
</dbReference>
<dbReference type="Gramene" id="RZC53357">
    <property type="protein sequence ID" value="RZC53357"/>
    <property type="gene ID" value="C5167_012211"/>
</dbReference>
<dbReference type="OrthoDB" id="1600564at2759"/>
<dbReference type="EMBL" id="CM010717">
    <property type="protein sequence ID" value="RZC53357.1"/>
    <property type="molecule type" value="Genomic_DNA"/>
</dbReference>